<gene>
    <name evidence="2" type="ORF">FSC09_02400</name>
</gene>
<evidence type="ECO:0008006" key="4">
    <source>
        <dbReference type="Google" id="ProtNLM"/>
    </source>
</evidence>
<protein>
    <recommendedName>
        <fullName evidence="4">DUF3137 domain-containing protein</fullName>
    </recommendedName>
</protein>
<keyword evidence="1" id="KW-0812">Transmembrane</keyword>
<evidence type="ECO:0000313" key="3">
    <source>
        <dbReference type="Proteomes" id="UP000503440"/>
    </source>
</evidence>
<evidence type="ECO:0000256" key="1">
    <source>
        <dbReference type="SAM" id="Phobius"/>
    </source>
</evidence>
<keyword evidence="1" id="KW-1133">Transmembrane helix</keyword>
<name>A0A6C0XZL6_9GAMM</name>
<dbReference type="RefSeq" id="WP_104487901.1">
    <property type="nucleotide sequence ID" value="NZ_CP041295.1"/>
</dbReference>
<sequence>MPIENIQHSIHIRRKKNQLVWNNLARLWEIGAQAKSQQELLDRLHPWNAPISLRFENKLPILLGIIGLILILLFWLAPAHWALQLCLLLGGLLIFGAFLCYESSRPITNAIQELEQQALALKYQLAFNSIPRHEQIIFQPVRFIAQIKQLFPLFQQGNLSNDIRRYALTHWQDEQGQTHQVMLFEYRYVSEIQVQDQNGNKMRLKEIEKFLWGAIVFGVELQGLALSSQRKSFAYPYTQPWHTSDIQINRQLNIYGTDTHQMARQLTPAVVLKLANFLNAQPGDLLFHPEQKILCYVGSQNLFQASSNYKTIQDISALRGHLRTFKLPYLEQLQRHLLQLL</sequence>
<evidence type="ECO:0000313" key="2">
    <source>
        <dbReference type="EMBL" id="QIC69346.1"/>
    </source>
</evidence>
<organism evidence="2 3">
    <name type="scientific">Acinetobacter indicus</name>
    <dbReference type="NCBI Taxonomy" id="756892"/>
    <lineage>
        <taxon>Bacteria</taxon>
        <taxon>Pseudomonadati</taxon>
        <taxon>Pseudomonadota</taxon>
        <taxon>Gammaproteobacteria</taxon>
        <taxon>Moraxellales</taxon>
        <taxon>Moraxellaceae</taxon>
        <taxon>Acinetobacter</taxon>
    </lineage>
</organism>
<feature type="transmembrane region" description="Helical" evidence="1">
    <location>
        <begin position="59"/>
        <end position="76"/>
    </location>
</feature>
<reference evidence="2 3" key="1">
    <citation type="submission" date="2019-09" db="EMBL/GenBank/DDBJ databases">
        <title>Non-baumannii Acinetobacter spp. carrying blaNDM-1 isolated in China.</title>
        <authorList>
            <person name="Cui C."/>
            <person name="Chen C."/>
            <person name="Sun J."/>
            <person name="Liu Y."/>
        </authorList>
    </citation>
    <scope>NUCLEOTIDE SEQUENCE [LARGE SCALE GENOMIC DNA]</scope>
    <source>
        <strain evidence="2 3">B18</strain>
    </source>
</reference>
<dbReference type="AlphaFoldDB" id="A0A6C0XZL6"/>
<feature type="transmembrane region" description="Helical" evidence="1">
    <location>
        <begin position="82"/>
        <end position="101"/>
    </location>
</feature>
<keyword evidence="1" id="KW-0472">Membrane</keyword>
<accession>A0A6C0XZL6</accession>
<dbReference type="EMBL" id="CP044455">
    <property type="protein sequence ID" value="QIC69346.1"/>
    <property type="molecule type" value="Genomic_DNA"/>
</dbReference>
<proteinExistence type="predicted"/>
<dbReference type="Proteomes" id="UP000503440">
    <property type="component" value="Chromosome"/>
</dbReference>